<accession>A0ABD2NJ18</accession>
<reference evidence="1 2" key="1">
    <citation type="journal article" date="2021" name="BMC Biol.">
        <title>Horizontally acquired antibacterial genes associated with adaptive radiation of ladybird beetles.</title>
        <authorList>
            <person name="Li H.S."/>
            <person name="Tang X.F."/>
            <person name="Huang Y.H."/>
            <person name="Xu Z.Y."/>
            <person name="Chen M.L."/>
            <person name="Du X.Y."/>
            <person name="Qiu B.Y."/>
            <person name="Chen P.T."/>
            <person name="Zhang W."/>
            <person name="Slipinski A."/>
            <person name="Escalona H.E."/>
            <person name="Waterhouse R.M."/>
            <person name="Zwick A."/>
            <person name="Pang H."/>
        </authorList>
    </citation>
    <scope>NUCLEOTIDE SEQUENCE [LARGE SCALE GENOMIC DNA]</scope>
    <source>
        <strain evidence="1">SYSU2018</strain>
    </source>
</reference>
<dbReference type="EMBL" id="JABFTP020000124">
    <property type="protein sequence ID" value="KAL3278761.1"/>
    <property type="molecule type" value="Genomic_DNA"/>
</dbReference>
<keyword evidence="2" id="KW-1185">Reference proteome</keyword>
<dbReference type="Proteomes" id="UP001516400">
    <property type="component" value="Unassembled WGS sequence"/>
</dbReference>
<dbReference type="AlphaFoldDB" id="A0ABD2NJ18"/>
<organism evidence="1 2">
    <name type="scientific">Cryptolaemus montrouzieri</name>
    <dbReference type="NCBI Taxonomy" id="559131"/>
    <lineage>
        <taxon>Eukaryota</taxon>
        <taxon>Metazoa</taxon>
        <taxon>Ecdysozoa</taxon>
        <taxon>Arthropoda</taxon>
        <taxon>Hexapoda</taxon>
        <taxon>Insecta</taxon>
        <taxon>Pterygota</taxon>
        <taxon>Neoptera</taxon>
        <taxon>Endopterygota</taxon>
        <taxon>Coleoptera</taxon>
        <taxon>Polyphaga</taxon>
        <taxon>Cucujiformia</taxon>
        <taxon>Coccinelloidea</taxon>
        <taxon>Coccinellidae</taxon>
        <taxon>Scymninae</taxon>
        <taxon>Scymnini</taxon>
        <taxon>Cryptolaemus</taxon>
    </lineage>
</organism>
<gene>
    <name evidence="1" type="ORF">HHI36_016287</name>
</gene>
<evidence type="ECO:0000313" key="2">
    <source>
        <dbReference type="Proteomes" id="UP001516400"/>
    </source>
</evidence>
<name>A0ABD2NJ18_9CUCU</name>
<protein>
    <submittedName>
        <fullName evidence="1">Uncharacterized protein</fullName>
    </submittedName>
</protein>
<proteinExistence type="predicted"/>
<comment type="caution">
    <text evidence="1">The sequence shown here is derived from an EMBL/GenBank/DDBJ whole genome shotgun (WGS) entry which is preliminary data.</text>
</comment>
<sequence>MVFRILIQQKLYRLFIIQSPSGASGDASATAADSYSNFSVVLNSCQSTSKGGTEFDVHPIDIQDLVLTHLLVYFVSALEYFHTPKLDIILRGDFDVHIDIHSTKYNYLCNILLSYNLVIRPK</sequence>
<evidence type="ECO:0000313" key="1">
    <source>
        <dbReference type="EMBL" id="KAL3278761.1"/>
    </source>
</evidence>